<accession>A0A131YNG6</accession>
<keyword evidence="1" id="KW-0732">Signal</keyword>
<protein>
    <submittedName>
        <fullName evidence="2">Lipocalin</fullName>
    </submittedName>
</protein>
<evidence type="ECO:0000256" key="1">
    <source>
        <dbReference type="SAM" id="SignalP"/>
    </source>
</evidence>
<feature type="chain" id="PRO_5007285623" evidence="1">
    <location>
        <begin position="23"/>
        <end position="195"/>
    </location>
</feature>
<evidence type="ECO:0000313" key="2">
    <source>
        <dbReference type="EMBL" id="JAP80823.1"/>
    </source>
</evidence>
<name>A0A131YNG6_RHIAP</name>
<organism evidence="2">
    <name type="scientific">Rhipicephalus appendiculatus</name>
    <name type="common">Brown ear tick</name>
    <dbReference type="NCBI Taxonomy" id="34631"/>
    <lineage>
        <taxon>Eukaryota</taxon>
        <taxon>Metazoa</taxon>
        <taxon>Ecdysozoa</taxon>
        <taxon>Arthropoda</taxon>
        <taxon>Chelicerata</taxon>
        <taxon>Arachnida</taxon>
        <taxon>Acari</taxon>
        <taxon>Parasitiformes</taxon>
        <taxon>Ixodida</taxon>
        <taxon>Ixodoidea</taxon>
        <taxon>Ixodidae</taxon>
        <taxon>Rhipicephalinae</taxon>
        <taxon>Rhipicephalus</taxon>
        <taxon>Rhipicephalus</taxon>
    </lineage>
</organism>
<feature type="signal peptide" evidence="1">
    <location>
        <begin position="1"/>
        <end position="22"/>
    </location>
</feature>
<dbReference type="AlphaFoldDB" id="A0A131YNG6"/>
<reference evidence="2" key="1">
    <citation type="journal article" date="2016" name="Ticks Tick Borne Dis.">
        <title>De novo assembly and annotation of the salivary gland transcriptome of Rhipicephalus appendiculatus male and female ticks during blood feeding.</title>
        <authorList>
            <person name="de Castro M.H."/>
            <person name="de Klerk D."/>
            <person name="Pienaar R."/>
            <person name="Latif A.A."/>
            <person name="Rees D.J."/>
            <person name="Mans B.J."/>
        </authorList>
    </citation>
    <scope>NUCLEOTIDE SEQUENCE</scope>
    <source>
        <tissue evidence="2">Salivary glands</tissue>
    </source>
</reference>
<proteinExistence type="predicted"/>
<sequence length="195" mass="22888">MNNMMENTLAILIFAASTVVECKLPVLLRKTWNMAKFVNASESIWTYSTSDRRSIECKVDIKEYATATSLFFDRWLYLGRDRVHMAFEGHFFPKQEDRMALRHAGTYFEQLEFMLYHHENGGCAVIRVKTNKGDGRPIYDLRVKDSYITQGPSAKCVLKFLMYRIKEKTIYKNGCNKWLAINKSSPLLQRRRTYQ</sequence>
<dbReference type="EMBL" id="GEDV01007734">
    <property type="protein sequence ID" value="JAP80823.1"/>
    <property type="molecule type" value="Transcribed_RNA"/>
</dbReference>